<dbReference type="GO" id="GO:0046872">
    <property type="term" value="F:metal ion binding"/>
    <property type="evidence" value="ECO:0007669"/>
    <property type="project" value="UniProtKB-KW"/>
</dbReference>
<dbReference type="OrthoDB" id="507476at2"/>
<proteinExistence type="predicted"/>
<dbReference type="InterPro" id="IPR011990">
    <property type="entry name" value="TPR-like_helical_dom_sf"/>
</dbReference>
<evidence type="ECO:0000256" key="1">
    <source>
        <dbReference type="ARBA" id="ARBA00022723"/>
    </source>
</evidence>
<dbReference type="EMBL" id="VKAD01000001">
    <property type="protein sequence ID" value="TXR53146.1"/>
    <property type="molecule type" value="Genomic_DNA"/>
</dbReference>
<gene>
    <name evidence="3" type="ORF">FME95_00805</name>
</gene>
<evidence type="ECO:0000313" key="4">
    <source>
        <dbReference type="Proteomes" id="UP000321764"/>
    </source>
</evidence>
<accession>A0A5C8Z8G6</accession>
<keyword evidence="4" id="KW-1185">Reference proteome</keyword>
<name>A0A5C8Z8G6_9GAMM</name>
<sequence length="373" mass="42552">MNKLIDLIKQCLPSRFRPRRYPVTDDTFELTTFEGDIEQWLQNYPVCQTNVDIYYNLAELFRRRGEFDKAVSIHQAISLAKLEGHEPFKLAIEIAHDYYSAGVLSHAEEMLVGALDEADDHTSRQAFRLWLAILEKEQDWHRAIELIEKHGTPGSGSLRLANLYCQYAIELEQRGDYAESASLLTKAMRIEGCRALFLSGLWQERHGKQVLAFQHYVAVLKNNPLRADLVVLPLQQLALELGRQAELLALFAELYQRQPSVRFVESVIELCRLSHQPVSESWSAAIRQQAHLGRSTIVSRYWLEQNADCSETTLALVDSVLASADLSTTEHYVCAQCGRAVEKLLWQCPQCEAWETIYSSYELKLSSSSTQSL</sequence>
<organism evidence="3 4">
    <name type="scientific">Reinekea thalattae</name>
    <dbReference type="NCBI Taxonomy" id="2593301"/>
    <lineage>
        <taxon>Bacteria</taxon>
        <taxon>Pseudomonadati</taxon>
        <taxon>Pseudomonadota</taxon>
        <taxon>Gammaproteobacteria</taxon>
        <taxon>Oceanospirillales</taxon>
        <taxon>Saccharospirillaceae</taxon>
        <taxon>Reinekea</taxon>
    </lineage>
</organism>
<comment type="caution">
    <text evidence="3">The sequence shown here is derived from an EMBL/GenBank/DDBJ whole genome shotgun (WGS) entry which is preliminary data.</text>
</comment>
<dbReference type="Gene3D" id="1.25.40.10">
    <property type="entry name" value="Tetratricopeptide repeat domain"/>
    <property type="match status" value="1"/>
</dbReference>
<dbReference type="SUPFAM" id="SSF48452">
    <property type="entry name" value="TPR-like"/>
    <property type="match status" value="1"/>
</dbReference>
<keyword evidence="1" id="KW-0479">Metal-binding</keyword>
<evidence type="ECO:0000313" key="3">
    <source>
        <dbReference type="EMBL" id="TXR53146.1"/>
    </source>
</evidence>
<evidence type="ECO:0000259" key="2">
    <source>
        <dbReference type="Pfam" id="PF18073"/>
    </source>
</evidence>
<dbReference type="Pfam" id="PF18073">
    <property type="entry name" value="Zn_ribbon_LapB"/>
    <property type="match status" value="1"/>
</dbReference>
<dbReference type="RefSeq" id="WP_147712255.1">
    <property type="nucleotide sequence ID" value="NZ_VKAD01000001.1"/>
</dbReference>
<dbReference type="AlphaFoldDB" id="A0A5C8Z8G6"/>
<dbReference type="Pfam" id="PF13176">
    <property type="entry name" value="TPR_7"/>
    <property type="match status" value="1"/>
</dbReference>
<dbReference type="InterPro" id="IPR041166">
    <property type="entry name" value="Rubredoxin_2"/>
</dbReference>
<protein>
    <submittedName>
        <fullName evidence="3">Tetratricopeptide repeat protein</fullName>
    </submittedName>
</protein>
<feature type="domain" description="LapB rubredoxin metal binding" evidence="2">
    <location>
        <begin position="332"/>
        <end position="357"/>
    </location>
</feature>
<dbReference type="Proteomes" id="UP000321764">
    <property type="component" value="Unassembled WGS sequence"/>
</dbReference>
<dbReference type="InterPro" id="IPR019734">
    <property type="entry name" value="TPR_rpt"/>
</dbReference>
<reference evidence="3 4" key="1">
    <citation type="submission" date="2019-07" db="EMBL/GenBank/DDBJ databases">
        <title>Reinekea sp. strain SSH23 genome sequencing and assembly.</title>
        <authorList>
            <person name="Kim I."/>
        </authorList>
    </citation>
    <scope>NUCLEOTIDE SEQUENCE [LARGE SCALE GENOMIC DNA]</scope>
    <source>
        <strain evidence="3 4">SSH23</strain>
    </source>
</reference>